<feature type="compositionally biased region" description="Basic and acidic residues" evidence="1">
    <location>
        <begin position="104"/>
        <end position="122"/>
    </location>
</feature>
<evidence type="ECO:0000256" key="1">
    <source>
        <dbReference type="SAM" id="MobiDB-lite"/>
    </source>
</evidence>
<feature type="region of interest" description="Disordered" evidence="1">
    <location>
        <begin position="337"/>
        <end position="364"/>
    </location>
</feature>
<keyword evidence="2" id="KW-1133">Transmembrane helix</keyword>
<feature type="region of interest" description="Disordered" evidence="1">
    <location>
        <begin position="104"/>
        <end position="134"/>
    </location>
</feature>
<feature type="transmembrane region" description="Helical" evidence="2">
    <location>
        <begin position="152"/>
        <end position="170"/>
    </location>
</feature>
<reference evidence="3 4" key="1">
    <citation type="journal article" date="2019" name="Int. J. Infect. Dis.">
        <title>Characterization of a community-acquired methicillin-resistant sequence type 338 Staphylococcus aureus strain containing a staphylococcal cassette chromosome mec type VT.</title>
        <authorList>
            <person name="Chen Y."/>
            <person name="Hong J."/>
            <person name="Chen Y."/>
            <person name="Wang H."/>
            <person name="Yu Y."/>
            <person name="Qu T."/>
        </authorList>
    </citation>
    <scope>NUCLEOTIDE SEQUENCE [LARGE SCALE GENOMIC DNA]</scope>
    <source>
        <strain evidence="3 4">LJ05</strain>
    </source>
</reference>
<feature type="compositionally biased region" description="Polar residues" evidence="1">
    <location>
        <begin position="125"/>
        <end position="134"/>
    </location>
</feature>
<sequence length="384" mass="45131">MLKVRTPNYRINNKSDFTFQEMIKITDGLEKNKYPNAQNEFTYVLYDDGDNQDILEAEYKAFVGNKNIYTHAKQTMSEIEVSDKEMKRMKQQILKQLDSEATTYRKTEEQKLKKQSRNEKKPKYTPQTQYKKGNSPTFSKENILSFVKSKKGIGVIVLIIITIAMMFYLFSTMDGSNKKHQKITKEDIYKQALLGNEEQAIKNFSKLKNEDMDKKDKLIYANLLIDKGDYKKAQNVESAKYVENRLFENEKADELKKFNEKYPTNNGKFDDKYFDKKYNDAIKLIDGIDKTDKRKYAMAKAYIETDDLNKAKKLSTTTNDKDITKLITDKESELAKSKEKELDKKEKQYKKVENDKKKKKEAKELKDEISNLKKEIKDLKNEND</sequence>
<proteinExistence type="predicted"/>
<dbReference type="Proteomes" id="UP000463077">
    <property type="component" value="Unassembled WGS sequence"/>
</dbReference>
<evidence type="ECO:0000313" key="3">
    <source>
        <dbReference type="EMBL" id="MUG52546.1"/>
    </source>
</evidence>
<dbReference type="AlphaFoldDB" id="A0AB73JHN8"/>
<evidence type="ECO:0000256" key="2">
    <source>
        <dbReference type="SAM" id="Phobius"/>
    </source>
</evidence>
<dbReference type="EMBL" id="WFHO01000014">
    <property type="protein sequence ID" value="MUG52546.1"/>
    <property type="molecule type" value="Genomic_DNA"/>
</dbReference>
<keyword evidence="2" id="KW-0472">Membrane</keyword>
<accession>A0AB73JHN8</accession>
<dbReference type="RefSeq" id="WP_155560051.1">
    <property type="nucleotide sequence ID" value="NZ_JABMKL010000023.1"/>
</dbReference>
<protein>
    <submittedName>
        <fullName evidence="3">Uncharacterized protein</fullName>
    </submittedName>
</protein>
<evidence type="ECO:0000313" key="4">
    <source>
        <dbReference type="Proteomes" id="UP000463077"/>
    </source>
</evidence>
<comment type="caution">
    <text evidence="3">The sequence shown here is derived from an EMBL/GenBank/DDBJ whole genome shotgun (WGS) entry which is preliminary data.</text>
</comment>
<name>A0AB73JHN8_STAAU</name>
<organism evidence="3 4">
    <name type="scientific">Staphylococcus aureus</name>
    <dbReference type="NCBI Taxonomy" id="1280"/>
    <lineage>
        <taxon>Bacteria</taxon>
        <taxon>Bacillati</taxon>
        <taxon>Bacillota</taxon>
        <taxon>Bacilli</taxon>
        <taxon>Bacillales</taxon>
        <taxon>Staphylococcaceae</taxon>
        <taxon>Staphylococcus</taxon>
    </lineage>
</organism>
<gene>
    <name evidence="3" type="ORF">GAY54_08260</name>
</gene>
<keyword evidence="2" id="KW-0812">Transmembrane</keyword>